<feature type="coiled-coil region" evidence="1">
    <location>
        <begin position="15"/>
        <end position="70"/>
    </location>
</feature>
<dbReference type="EMBL" id="ABDF02000004">
    <property type="protein sequence ID" value="EHK24453.1"/>
    <property type="molecule type" value="Genomic_DNA"/>
</dbReference>
<dbReference type="RefSeq" id="XP_013958660.1">
    <property type="nucleotide sequence ID" value="XM_014103185.1"/>
</dbReference>
<sequence>MSENSKHEEQPNDTLEELRQGFQELRQQCSAFEHKLQIMKENNERFGRELEAARDQMRIVVEEVQTLRLERMERERSEKTQPESEEVNIVLADDEDLGAVRSLNMHRLLQVVSDKAELGSR</sequence>
<evidence type="ECO:0000313" key="3">
    <source>
        <dbReference type="Proteomes" id="UP000007115"/>
    </source>
</evidence>
<evidence type="ECO:0000256" key="1">
    <source>
        <dbReference type="SAM" id="Coils"/>
    </source>
</evidence>
<dbReference type="OMA" id="TGEAHEM"/>
<keyword evidence="1" id="KW-0175">Coiled coil</keyword>
<dbReference type="Proteomes" id="UP000007115">
    <property type="component" value="Unassembled WGS sequence"/>
</dbReference>
<dbReference type="HOGENOM" id="CLU_2038396_0_0_1"/>
<dbReference type="InParanoid" id="G9MM84"/>
<dbReference type="VEuPathDB" id="FungiDB:TRIVIDRAFT_61246"/>
<dbReference type="GeneID" id="25796196"/>
<keyword evidence="3" id="KW-1185">Reference proteome</keyword>
<organism evidence="2 3">
    <name type="scientific">Hypocrea virens (strain Gv29-8 / FGSC 10586)</name>
    <name type="common">Gliocladium virens</name>
    <name type="synonym">Trichoderma virens</name>
    <dbReference type="NCBI Taxonomy" id="413071"/>
    <lineage>
        <taxon>Eukaryota</taxon>
        <taxon>Fungi</taxon>
        <taxon>Dikarya</taxon>
        <taxon>Ascomycota</taxon>
        <taxon>Pezizomycotina</taxon>
        <taxon>Sordariomycetes</taxon>
        <taxon>Hypocreomycetidae</taxon>
        <taxon>Hypocreales</taxon>
        <taxon>Hypocreaceae</taxon>
        <taxon>Trichoderma</taxon>
    </lineage>
</organism>
<comment type="caution">
    <text evidence="2">The sequence shown here is derived from an EMBL/GenBank/DDBJ whole genome shotgun (WGS) entry which is preliminary data.</text>
</comment>
<reference evidence="2 3" key="1">
    <citation type="journal article" date="2011" name="Genome Biol.">
        <title>Comparative genome sequence analysis underscores mycoparasitism as the ancestral life style of Trichoderma.</title>
        <authorList>
            <person name="Kubicek C.P."/>
            <person name="Herrera-Estrella A."/>
            <person name="Seidl-Seiboth V."/>
            <person name="Martinez D.A."/>
            <person name="Druzhinina I.S."/>
            <person name="Thon M."/>
            <person name="Zeilinger S."/>
            <person name="Casas-Flores S."/>
            <person name="Horwitz B.A."/>
            <person name="Mukherjee P.K."/>
            <person name="Mukherjee M."/>
            <person name="Kredics L."/>
            <person name="Alcaraz L.D."/>
            <person name="Aerts A."/>
            <person name="Antal Z."/>
            <person name="Atanasova L."/>
            <person name="Cervantes-Badillo M.G."/>
            <person name="Challacombe J."/>
            <person name="Chertkov O."/>
            <person name="McCluskey K."/>
            <person name="Coulpier F."/>
            <person name="Deshpande N."/>
            <person name="von Doehren H."/>
            <person name="Ebbole D.J."/>
            <person name="Esquivel-Naranjo E.U."/>
            <person name="Fekete E."/>
            <person name="Flipphi M."/>
            <person name="Glaser F."/>
            <person name="Gomez-Rodriguez E.Y."/>
            <person name="Gruber S."/>
            <person name="Han C."/>
            <person name="Henrissat B."/>
            <person name="Hermosa R."/>
            <person name="Hernandez-Onate M."/>
            <person name="Karaffa L."/>
            <person name="Kosti I."/>
            <person name="Le Crom S."/>
            <person name="Lindquist E."/>
            <person name="Lucas S."/>
            <person name="Luebeck M."/>
            <person name="Luebeck P.S."/>
            <person name="Margeot A."/>
            <person name="Metz B."/>
            <person name="Misra M."/>
            <person name="Nevalainen H."/>
            <person name="Omann M."/>
            <person name="Packer N."/>
            <person name="Perrone G."/>
            <person name="Uresti-Rivera E.E."/>
            <person name="Salamov A."/>
            <person name="Schmoll M."/>
            <person name="Seiboth B."/>
            <person name="Shapiro H."/>
            <person name="Sukno S."/>
            <person name="Tamayo-Ramos J.A."/>
            <person name="Tisch D."/>
            <person name="Wiest A."/>
            <person name="Wilkinson H.H."/>
            <person name="Zhang M."/>
            <person name="Coutinho P.M."/>
            <person name="Kenerley C.M."/>
            <person name="Monte E."/>
            <person name="Baker S.E."/>
            <person name="Grigoriev I.V."/>
        </authorList>
    </citation>
    <scope>NUCLEOTIDE SEQUENCE [LARGE SCALE GENOMIC DNA]</scope>
    <source>
        <strain evidence="3">Gv29-8 / FGSC 10586</strain>
    </source>
</reference>
<accession>G9MM84</accession>
<protein>
    <submittedName>
        <fullName evidence="2">Uncharacterized protein</fullName>
    </submittedName>
</protein>
<proteinExistence type="predicted"/>
<name>G9MM84_HYPVG</name>
<gene>
    <name evidence="2" type="ORF">TRIVIDRAFT_61246</name>
</gene>
<dbReference type="AlphaFoldDB" id="G9MM84"/>
<evidence type="ECO:0000313" key="2">
    <source>
        <dbReference type="EMBL" id="EHK24453.1"/>
    </source>
</evidence>